<evidence type="ECO:0000313" key="10">
    <source>
        <dbReference type="Proteomes" id="UP000198870"/>
    </source>
</evidence>
<dbReference type="PRINTS" id="PR00411">
    <property type="entry name" value="PNDRDTASEI"/>
</dbReference>
<dbReference type="InterPro" id="IPR024934">
    <property type="entry name" value="Rubredoxin-like_dom"/>
</dbReference>
<evidence type="ECO:0000256" key="4">
    <source>
        <dbReference type="ARBA" id="ARBA00022630"/>
    </source>
</evidence>
<evidence type="ECO:0000256" key="5">
    <source>
        <dbReference type="ARBA" id="ARBA00022827"/>
    </source>
</evidence>
<dbReference type="InterPro" id="IPR009040">
    <property type="entry name" value="Ferritin-like_diiron"/>
</dbReference>
<organism evidence="9 10">
    <name type="scientific">Desulfoluna spongiiphila</name>
    <dbReference type="NCBI Taxonomy" id="419481"/>
    <lineage>
        <taxon>Bacteria</taxon>
        <taxon>Pseudomonadati</taxon>
        <taxon>Thermodesulfobacteriota</taxon>
        <taxon>Desulfobacteria</taxon>
        <taxon>Desulfobacterales</taxon>
        <taxon>Desulfolunaceae</taxon>
        <taxon>Desulfoluna</taxon>
    </lineage>
</organism>
<dbReference type="EMBL" id="FMUX01000001">
    <property type="protein sequence ID" value="SCX82440.1"/>
    <property type="molecule type" value="Genomic_DNA"/>
</dbReference>
<dbReference type="InterPro" id="IPR012347">
    <property type="entry name" value="Ferritin-like"/>
</dbReference>
<feature type="domain" description="Ferritin-like diiron" evidence="8">
    <location>
        <begin position="495"/>
        <end position="625"/>
    </location>
</feature>
<dbReference type="Gene3D" id="1.20.1260.10">
    <property type="match status" value="1"/>
</dbReference>
<dbReference type="PANTHER" id="PTHR43429:SF3">
    <property type="entry name" value="NITRITE REDUCTASE [NAD(P)H]"/>
    <property type="match status" value="1"/>
</dbReference>
<sequence length="625" mass="67589">MQRYLIIGSGIAGMTAAETIRDNDPAGSITMVTDEETPFYNRIRLCDYISGELPETELPGVNPQWYEDNRVTLATGTRITHLDQKTRVAITEKGESIAWDKALIATGGRPHVPDIGGVRKKGVFTLRSLGDARRILARAPEIRHVVIIGGGLLGLEAGHALIKRGKKVTVLEYAHRILPRQLDAQGAELLMEKMVARGFQFHTGSVAKEITGDEQVTGVISSEGVVIPADMVLLSAGIRPESGLAEASGIPSEYGIPVNESMETACDGVFAAGDCAAYNGTIHGIWATGLAQGRIAGLNMSGHTARYQEPTFSTMLKVTGIYLASAGNVDADGAEESVTRSDDNVYKKVVFHQGCLTGCQMVGNIEYFDEIRKHLAGDQPLSPSERSDVERKLNWNKGANSEMKKFVCTVCGYVHEGSTPPDACPQCGVPSAKFKEVAEEKAATKWGCTVCGYIHEGDVPPDHCPQCKAPKEKFKEQGAGGSLAWADEHVIGVAEGVDPEIIEGLRANFTGECTEVGMYLAMSRQADREGYPEVAEAYKRIAFEEAEHAAKFAELLGEVVSADTKTNLQVRVDAEHGACQGKKDLATRAKQLNLDAIHDTVHEMCKDEARHGQAFAGLLKRYFDK</sequence>
<dbReference type="CDD" id="cd01046">
    <property type="entry name" value="Rubrerythrin_like"/>
    <property type="match status" value="1"/>
</dbReference>
<dbReference type="SUPFAM" id="SSF57802">
    <property type="entry name" value="Rubredoxin-like"/>
    <property type="match status" value="2"/>
</dbReference>
<keyword evidence="3" id="KW-0813">Transport</keyword>
<evidence type="ECO:0000256" key="3">
    <source>
        <dbReference type="ARBA" id="ARBA00022448"/>
    </source>
</evidence>
<dbReference type="Pfam" id="PF18267">
    <property type="entry name" value="Rubredoxin_C"/>
    <property type="match status" value="1"/>
</dbReference>
<proteinExistence type="inferred from homology"/>
<dbReference type="Gene3D" id="2.20.28.10">
    <property type="match status" value="2"/>
</dbReference>
<reference evidence="9 10" key="1">
    <citation type="submission" date="2016-10" db="EMBL/GenBank/DDBJ databases">
        <authorList>
            <person name="de Groot N.N."/>
        </authorList>
    </citation>
    <scope>NUCLEOTIDE SEQUENCE [LARGE SCALE GENOMIC DNA]</scope>
    <source>
        <strain evidence="9 10">AA1</strain>
    </source>
</reference>
<comment type="similarity">
    <text evidence="2">Belongs to the FAD-dependent oxidoreductase family.</text>
</comment>
<dbReference type="PROSITE" id="PS50905">
    <property type="entry name" value="FERRITIN_LIKE"/>
    <property type="match status" value="1"/>
</dbReference>
<dbReference type="InterPro" id="IPR048574">
    <property type="entry name" value="RUBY_RBDX"/>
</dbReference>
<dbReference type="Pfam" id="PF02915">
    <property type="entry name" value="Rubrerythrin"/>
    <property type="match status" value="1"/>
</dbReference>
<dbReference type="Pfam" id="PF21349">
    <property type="entry name" value="RUBY_RBDX"/>
    <property type="match status" value="2"/>
</dbReference>
<dbReference type="InterPro" id="IPR045236">
    <property type="entry name" value="RevRr_diiron-bd_dom"/>
</dbReference>
<dbReference type="AlphaFoldDB" id="A0A1G5AXA0"/>
<evidence type="ECO:0000256" key="2">
    <source>
        <dbReference type="ARBA" id="ARBA00006442"/>
    </source>
</evidence>
<comment type="cofactor">
    <cofactor evidence="1">
        <name>FAD</name>
        <dbReference type="ChEBI" id="CHEBI:57692"/>
    </cofactor>
</comment>
<evidence type="ECO:0000259" key="8">
    <source>
        <dbReference type="PROSITE" id="PS50905"/>
    </source>
</evidence>
<dbReference type="PRINTS" id="PR00368">
    <property type="entry name" value="FADPNR"/>
</dbReference>
<evidence type="ECO:0000313" key="9">
    <source>
        <dbReference type="EMBL" id="SCX82440.1"/>
    </source>
</evidence>
<dbReference type="GO" id="GO:0005506">
    <property type="term" value="F:iron ion binding"/>
    <property type="evidence" value="ECO:0007669"/>
    <property type="project" value="InterPro"/>
</dbReference>
<dbReference type="Proteomes" id="UP000198870">
    <property type="component" value="Unassembled WGS sequence"/>
</dbReference>
<evidence type="ECO:0000259" key="7">
    <source>
        <dbReference type="PROSITE" id="PS50903"/>
    </source>
</evidence>
<evidence type="ECO:0000256" key="1">
    <source>
        <dbReference type="ARBA" id="ARBA00001974"/>
    </source>
</evidence>
<name>A0A1G5AXA0_9BACT</name>
<evidence type="ECO:0000256" key="6">
    <source>
        <dbReference type="ARBA" id="ARBA00022982"/>
    </source>
</evidence>
<dbReference type="SUPFAM" id="SSF47240">
    <property type="entry name" value="Ferritin-like"/>
    <property type="match status" value="1"/>
</dbReference>
<keyword evidence="10" id="KW-1185">Reference proteome</keyword>
<dbReference type="InterPro" id="IPR009078">
    <property type="entry name" value="Ferritin-like_SF"/>
</dbReference>
<dbReference type="CDD" id="cd00729">
    <property type="entry name" value="rubredoxin_SM"/>
    <property type="match status" value="2"/>
</dbReference>
<dbReference type="PANTHER" id="PTHR43429">
    <property type="entry name" value="PYRIDINE NUCLEOTIDE-DISULFIDE OXIDOREDUCTASE DOMAIN-CONTAINING"/>
    <property type="match status" value="1"/>
</dbReference>
<dbReference type="PROSITE" id="PS50903">
    <property type="entry name" value="RUBREDOXIN_LIKE"/>
    <property type="match status" value="2"/>
</dbReference>
<dbReference type="InterPro" id="IPR016156">
    <property type="entry name" value="FAD/NAD-linked_Rdtase_dimer_sf"/>
</dbReference>
<dbReference type="Gene3D" id="3.30.390.30">
    <property type="match status" value="1"/>
</dbReference>
<dbReference type="Pfam" id="PF07992">
    <property type="entry name" value="Pyr_redox_2"/>
    <property type="match status" value="1"/>
</dbReference>
<dbReference type="InterPro" id="IPR041575">
    <property type="entry name" value="Rubredoxin_C"/>
</dbReference>
<dbReference type="InterPro" id="IPR023753">
    <property type="entry name" value="FAD/NAD-binding_dom"/>
</dbReference>
<keyword evidence="5" id="KW-0274">FAD</keyword>
<keyword evidence="4" id="KW-0285">Flavoprotein</keyword>
<dbReference type="GO" id="GO:0016491">
    <property type="term" value="F:oxidoreductase activity"/>
    <property type="evidence" value="ECO:0007669"/>
    <property type="project" value="InterPro"/>
</dbReference>
<accession>A0A1G5AXA0</accession>
<dbReference type="Gene3D" id="3.50.50.60">
    <property type="entry name" value="FAD/NAD(P)-binding domain"/>
    <property type="match status" value="2"/>
</dbReference>
<protein>
    <submittedName>
        <fullName evidence="9">Rubrerythrin</fullName>
    </submittedName>
</protein>
<dbReference type="InterPro" id="IPR003251">
    <property type="entry name" value="Rr_diiron-bd_dom"/>
</dbReference>
<dbReference type="SUPFAM" id="SSF51905">
    <property type="entry name" value="FAD/NAD(P)-binding domain"/>
    <property type="match status" value="2"/>
</dbReference>
<feature type="domain" description="Rubredoxin-like" evidence="7">
    <location>
        <begin position="443"/>
        <end position="477"/>
    </location>
</feature>
<feature type="domain" description="Rubredoxin-like" evidence="7">
    <location>
        <begin position="403"/>
        <end position="437"/>
    </location>
</feature>
<keyword evidence="6" id="KW-0249">Electron transport</keyword>
<dbReference type="STRING" id="419481.SAMN05216233_101501"/>
<dbReference type="OrthoDB" id="9768666at2"/>
<gene>
    <name evidence="9" type="ORF">SAMN05216233_101501</name>
</gene>
<dbReference type="InterPro" id="IPR036188">
    <property type="entry name" value="FAD/NAD-bd_sf"/>
</dbReference>
<dbReference type="InterPro" id="IPR050260">
    <property type="entry name" value="FAD-bd_OxRdtase"/>
</dbReference>